<gene>
    <name evidence="7" type="ORF">B4U79_10683</name>
</gene>
<evidence type="ECO:0000256" key="5">
    <source>
        <dbReference type="SAM" id="Phobius"/>
    </source>
</evidence>
<evidence type="ECO:0000256" key="4">
    <source>
        <dbReference type="ARBA" id="ARBA00023136"/>
    </source>
</evidence>
<evidence type="ECO:0000259" key="6">
    <source>
        <dbReference type="PROSITE" id="PS50850"/>
    </source>
</evidence>
<dbReference type="PROSITE" id="PS00217">
    <property type="entry name" value="SUGAR_TRANSPORT_2"/>
    <property type="match status" value="1"/>
</dbReference>
<dbReference type="InterPro" id="IPR050549">
    <property type="entry name" value="MFS_Trehalose_Transporter"/>
</dbReference>
<keyword evidence="3 5" id="KW-1133">Transmembrane helix</keyword>
<sequence length="155" mass="16679">MYFSVFSGALGALNLGLVMGYSSPAIAYLVREKEQASFANETFILRSENDKTWIGSAAAAGAMFGGLIGVPFSSMLGRKTTLILNCLPFVLGWSLISFARATWMIIFGRFVTGLAAGFASGVVSIYATEISPIHMRGAVGFYFPVSKILTYFKKS</sequence>
<keyword evidence="4 5" id="KW-0472">Membrane</keyword>
<evidence type="ECO:0000313" key="8">
    <source>
        <dbReference type="Proteomes" id="UP000285301"/>
    </source>
</evidence>
<keyword evidence="8" id="KW-1185">Reference proteome</keyword>
<dbReference type="InterPro" id="IPR005829">
    <property type="entry name" value="Sugar_transporter_CS"/>
</dbReference>
<dbReference type="Gene3D" id="1.20.1250.20">
    <property type="entry name" value="MFS general substrate transporter like domains"/>
    <property type="match status" value="1"/>
</dbReference>
<organism evidence="7 8">
    <name type="scientific">Dinothrombium tinctorium</name>
    <dbReference type="NCBI Taxonomy" id="1965070"/>
    <lineage>
        <taxon>Eukaryota</taxon>
        <taxon>Metazoa</taxon>
        <taxon>Ecdysozoa</taxon>
        <taxon>Arthropoda</taxon>
        <taxon>Chelicerata</taxon>
        <taxon>Arachnida</taxon>
        <taxon>Acari</taxon>
        <taxon>Acariformes</taxon>
        <taxon>Trombidiformes</taxon>
        <taxon>Prostigmata</taxon>
        <taxon>Anystina</taxon>
        <taxon>Parasitengona</taxon>
        <taxon>Trombidioidea</taxon>
        <taxon>Trombidiidae</taxon>
        <taxon>Dinothrombium</taxon>
    </lineage>
</organism>
<dbReference type="PANTHER" id="PTHR48021">
    <property type="match status" value="1"/>
</dbReference>
<accession>A0A443RMG8</accession>
<dbReference type="GO" id="GO:0022857">
    <property type="term" value="F:transmembrane transporter activity"/>
    <property type="evidence" value="ECO:0007669"/>
    <property type="project" value="InterPro"/>
</dbReference>
<feature type="transmembrane region" description="Helical" evidence="5">
    <location>
        <begin position="6"/>
        <end position="30"/>
    </location>
</feature>
<dbReference type="STRING" id="1965070.A0A443RMG8"/>
<name>A0A443RMG8_9ACAR</name>
<dbReference type="PROSITE" id="PS50850">
    <property type="entry name" value="MFS"/>
    <property type="match status" value="1"/>
</dbReference>
<reference evidence="7 8" key="1">
    <citation type="journal article" date="2018" name="Gigascience">
        <title>Genomes of trombidid mites reveal novel predicted allergens and laterally-transferred genes associated with secondary metabolism.</title>
        <authorList>
            <person name="Dong X."/>
            <person name="Chaisiri K."/>
            <person name="Xia D."/>
            <person name="Armstrong S.D."/>
            <person name="Fang Y."/>
            <person name="Donnelly M.J."/>
            <person name="Kadowaki T."/>
            <person name="McGarry J.W."/>
            <person name="Darby A.C."/>
            <person name="Makepeace B.L."/>
        </authorList>
    </citation>
    <scope>NUCLEOTIDE SEQUENCE [LARGE SCALE GENOMIC DNA]</scope>
    <source>
        <strain evidence="7">UoL-WK</strain>
    </source>
</reference>
<feature type="domain" description="Major facilitator superfamily (MFS) profile" evidence="6">
    <location>
        <begin position="1"/>
        <end position="155"/>
    </location>
</feature>
<dbReference type="AlphaFoldDB" id="A0A443RMG8"/>
<feature type="transmembrane region" description="Helical" evidence="5">
    <location>
        <begin position="82"/>
        <end position="99"/>
    </location>
</feature>
<evidence type="ECO:0000313" key="7">
    <source>
        <dbReference type="EMBL" id="RWS16461.1"/>
    </source>
</evidence>
<dbReference type="GO" id="GO:0016020">
    <property type="term" value="C:membrane"/>
    <property type="evidence" value="ECO:0007669"/>
    <property type="project" value="UniProtKB-SubCell"/>
</dbReference>
<dbReference type="InterPro" id="IPR036259">
    <property type="entry name" value="MFS_trans_sf"/>
</dbReference>
<keyword evidence="2 5" id="KW-0812">Transmembrane</keyword>
<dbReference type="InterPro" id="IPR005828">
    <property type="entry name" value="MFS_sugar_transport-like"/>
</dbReference>
<protein>
    <submittedName>
        <fullName evidence="7">Facilitated trehalose transporter Tret1-like protein</fullName>
    </submittedName>
</protein>
<feature type="transmembrane region" description="Helical" evidence="5">
    <location>
        <begin position="106"/>
        <end position="127"/>
    </location>
</feature>
<dbReference type="InterPro" id="IPR020846">
    <property type="entry name" value="MFS_dom"/>
</dbReference>
<evidence type="ECO:0000256" key="3">
    <source>
        <dbReference type="ARBA" id="ARBA00022989"/>
    </source>
</evidence>
<dbReference type="Pfam" id="PF00083">
    <property type="entry name" value="Sugar_tr"/>
    <property type="match status" value="1"/>
</dbReference>
<proteinExistence type="predicted"/>
<feature type="transmembrane region" description="Helical" evidence="5">
    <location>
        <begin position="51"/>
        <end position="70"/>
    </location>
</feature>
<dbReference type="OrthoDB" id="8120565at2759"/>
<dbReference type="PANTHER" id="PTHR48021:SF1">
    <property type="entry name" value="GH07001P-RELATED"/>
    <property type="match status" value="1"/>
</dbReference>
<dbReference type="EMBL" id="NCKU01000228">
    <property type="protein sequence ID" value="RWS16461.1"/>
    <property type="molecule type" value="Genomic_DNA"/>
</dbReference>
<dbReference type="Proteomes" id="UP000285301">
    <property type="component" value="Unassembled WGS sequence"/>
</dbReference>
<comment type="caution">
    <text evidence="7">The sequence shown here is derived from an EMBL/GenBank/DDBJ whole genome shotgun (WGS) entry which is preliminary data.</text>
</comment>
<dbReference type="SUPFAM" id="SSF103473">
    <property type="entry name" value="MFS general substrate transporter"/>
    <property type="match status" value="1"/>
</dbReference>
<evidence type="ECO:0000256" key="1">
    <source>
        <dbReference type="ARBA" id="ARBA00004141"/>
    </source>
</evidence>
<comment type="subcellular location">
    <subcellularLocation>
        <location evidence="1">Membrane</location>
        <topology evidence="1">Multi-pass membrane protein</topology>
    </subcellularLocation>
</comment>
<evidence type="ECO:0000256" key="2">
    <source>
        <dbReference type="ARBA" id="ARBA00022692"/>
    </source>
</evidence>